<evidence type="ECO:0000313" key="5">
    <source>
        <dbReference type="Proteomes" id="UP000034508"/>
    </source>
</evidence>
<feature type="compositionally biased region" description="Basic residues" evidence="2">
    <location>
        <begin position="371"/>
        <end position="381"/>
    </location>
</feature>
<evidence type="ECO:0000313" key="4">
    <source>
        <dbReference type="EMBL" id="KKQ18058.1"/>
    </source>
</evidence>
<proteinExistence type="predicted"/>
<dbReference type="PRINTS" id="PR00681">
    <property type="entry name" value="RIBOSOMALS1"/>
</dbReference>
<reference evidence="4 5" key="1">
    <citation type="journal article" date="2015" name="Nature">
        <title>rRNA introns, odd ribosomes, and small enigmatic genomes across a large radiation of phyla.</title>
        <authorList>
            <person name="Brown C.T."/>
            <person name="Hug L.A."/>
            <person name="Thomas B.C."/>
            <person name="Sharon I."/>
            <person name="Castelle C.J."/>
            <person name="Singh A."/>
            <person name="Wilkins M.J."/>
            <person name="Williams K.H."/>
            <person name="Banfield J.F."/>
        </authorList>
    </citation>
    <scope>NUCLEOTIDE SEQUENCE [LARGE SCALE GENOMIC DNA]</scope>
</reference>
<feature type="region of interest" description="Disordered" evidence="2">
    <location>
        <begin position="358"/>
        <end position="381"/>
    </location>
</feature>
<dbReference type="GO" id="GO:0003676">
    <property type="term" value="F:nucleic acid binding"/>
    <property type="evidence" value="ECO:0007669"/>
    <property type="project" value="InterPro"/>
</dbReference>
<dbReference type="Pfam" id="PF00575">
    <property type="entry name" value="S1"/>
    <property type="match status" value="3"/>
</dbReference>
<gene>
    <name evidence="4" type="ORF">US31_C0011G0040</name>
</gene>
<dbReference type="Gene3D" id="2.40.50.140">
    <property type="entry name" value="Nucleic acid-binding proteins"/>
    <property type="match status" value="4"/>
</dbReference>
<feature type="compositionally biased region" description="Basic and acidic residues" evidence="2">
    <location>
        <begin position="358"/>
        <end position="370"/>
    </location>
</feature>
<dbReference type="EMBL" id="LBSM01000011">
    <property type="protein sequence ID" value="KKQ18058.1"/>
    <property type="molecule type" value="Genomic_DNA"/>
</dbReference>
<dbReference type="PANTHER" id="PTHR47559">
    <property type="entry name" value="OS03G0844900 PROTEIN"/>
    <property type="match status" value="1"/>
</dbReference>
<dbReference type="InterPro" id="IPR003029">
    <property type="entry name" value="S1_domain"/>
</dbReference>
<comment type="caution">
    <text evidence="4">The sequence shown here is derived from an EMBL/GenBank/DDBJ whole genome shotgun (WGS) entry which is preliminary data.</text>
</comment>
<dbReference type="AlphaFoldDB" id="A0A0G0FG19"/>
<dbReference type="FunFam" id="2.40.50.140:FF:000103">
    <property type="entry name" value="protein RRP5 homolog"/>
    <property type="match status" value="1"/>
</dbReference>
<feature type="domain" description="S1 motif" evidence="3">
    <location>
        <begin position="201"/>
        <end position="271"/>
    </location>
</feature>
<evidence type="ECO:0000259" key="3">
    <source>
        <dbReference type="PROSITE" id="PS50126"/>
    </source>
</evidence>
<feature type="domain" description="S1 motif" evidence="3">
    <location>
        <begin position="288"/>
        <end position="355"/>
    </location>
</feature>
<organism evidence="4 5">
    <name type="scientific">Berkelbacteria bacterium GW2011_GWA1_36_9</name>
    <dbReference type="NCBI Taxonomy" id="1618331"/>
    <lineage>
        <taxon>Bacteria</taxon>
        <taxon>Candidatus Berkelbacteria</taxon>
    </lineage>
</organism>
<dbReference type="InterPro" id="IPR052757">
    <property type="entry name" value="Ribosomal_protein_S1"/>
</dbReference>
<dbReference type="SUPFAM" id="SSF50249">
    <property type="entry name" value="Nucleic acid-binding proteins"/>
    <property type="match status" value="4"/>
</dbReference>
<feature type="domain" description="S1 motif" evidence="3">
    <location>
        <begin position="24"/>
        <end position="88"/>
    </location>
</feature>
<accession>A0A0G0FG19</accession>
<comment type="function">
    <text evidence="1">Binds mRNA; thus facilitating recognition of the initiation point. It is needed to translate mRNA with a short Shine-Dalgarno (SD) purine-rich sequence.</text>
</comment>
<dbReference type="PANTHER" id="PTHR47559:SF1">
    <property type="entry name" value="OS03G0844900 PROTEIN"/>
    <property type="match status" value="1"/>
</dbReference>
<dbReference type="InterPro" id="IPR035104">
    <property type="entry name" value="Ribosomal_protein_S1-like"/>
</dbReference>
<name>A0A0G0FG19_9BACT</name>
<dbReference type="PROSITE" id="PS50126">
    <property type="entry name" value="S1"/>
    <property type="match status" value="4"/>
</dbReference>
<dbReference type="SMART" id="SM00316">
    <property type="entry name" value="S1"/>
    <property type="match status" value="4"/>
</dbReference>
<protein>
    <submittedName>
        <fullName evidence="4">RNA binding S1 domain protein</fullName>
    </submittedName>
</protein>
<feature type="domain" description="S1 motif" evidence="3">
    <location>
        <begin position="106"/>
        <end position="184"/>
    </location>
</feature>
<evidence type="ECO:0000256" key="1">
    <source>
        <dbReference type="ARBA" id="ARBA00025604"/>
    </source>
</evidence>
<dbReference type="Proteomes" id="UP000034508">
    <property type="component" value="Unassembled WGS sequence"/>
</dbReference>
<sequence>MKNSQTMKDLATTLGNRLVPIHNGELTEVKILQILKNKIIVDVGGLTLGIIPEQEFSPEVGDLKVGDKMLAYVLTIENDDGYVILSLRRADKERVSKILHTKFESGEVLPVKVLDANKGGLLCQFGDYEGFLPVSQLATSHYPKVASGNREEILSRLKSLVGQTLQVKVLSFEPGSGKLIFSEKAAGDIAQFEKIKGIKIDDVLEGEITGIVDFGLFVKIKIGSDEVEGLVHISEASWEHVDDLKSQFKIGDKIKVKVISKEDNRLSLSLKRLESDPWLKLASSHKVGDVVSAKVTKNTAFGSFVKLGVIDGLVHISELGDKVTDPKSVVEEGKSYKFKIMSIEPELHKLSLSLKAVTEKEKPAKSVKKETKPKKTKKGAK</sequence>
<dbReference type="InterPro" id="IPR012340">
    <property type="entry name" value="NA-bd_OB-fold"/>
</dbReference>
<evidence type="ECO:0000256" key="2">
    <source>
        <dbReference type="SAM" id="MobiDB-lite"/>
    </source>
</evidence>